<gene>
    <name evidence="2" type="ORF">D4N35_011735</name>
</gene>
<dbReference type="AlphaFoldDB" id="A0A443IPC0"/>
<dbReference type="Proteomes" id="UP000273811">
    <property type="component" value="Unassembled WGS sequence"/>
</dbReference>
<keyword evidence="1" id="KW-1133">Transmembrane helix</keyword>
<keyword evidence="1" id="KW-0812">Transmembrane</keyword>
<evidence type="ECO:0000256" key="1">
    <source>
        <dbReference type="SAM" id="Phobius"/>
    </source>
</evidence>
<evidence type="ECO:0000313" key="2">
    <source>
        <dbReference type="EMBL" id="RWR08439.1"/>
    </source>
</evidence>
<accession>A0A443IPC0</accession>
<dbReference type="InterPro" id="IPR047961">
    <property type="entry name" value="Transp_suffix-like"/>
</dbReference>
<reference evidence="2" key="1">
    <citation type="submission" date="2018-12" db="EMBL/GenBank/DDBJ databases">
        <authorList>
            <person name="Sun L."/>
            <person name="Chen Z."/>
        </authorList>
    </citation>
    <scope>NUCLEOTIDE SEQUENCE [LARGE SCALE GENOMIC DNA]</scope>
    <source>
        <strain evidence="2">DSM 16012</strain>
    </source>
</reference>
<feature type="transmembrane region" description="Helical" evidence="1">
    <location>
        <begin position="86"/>
        <end position="107"/>
    </location>
</feature>
<name>A0A443IPC0_9BACI</name>
<proteinExistence type="predicted"/>
<sequence>MKVCLFYSKLCRPSPSFICSLKNPCNQASNKLGGESKLEREVASIKKKQQKRIVYKLGIGLLILSLIVYLIPVITPFTPLTTKIKAAIITGSIIIAEIMFWIGALLVGKEAAAKFKSYLNPKNWRKKGERQKDEK</sequence>
<comment type="caution">
    <text evidence="2">The sequence shown here is derived from an EMBL/GenBank/DDBJ whole genome shotgun (WGS) entry which is preliminary data.</text>
</comment>
<dbReference type="OrthoDB" id="1122717at2"/>
<feature type="transmembrane region" description="Helical" evidence="1">
    <location>
        <begin position="53"/>
        <end position="74"/>
    </location>
</feature>
<evidence type="ECO:0000313" key="3">
    <source>
        <dbReference type="Proteomes" id="UP000273811"/>
    </source>
</evidence>
<keyword evidence="1" id="KW-0472">Membrane</keyword>
<protein>
    <submittedName>
        <fullName evidence="2">Transporter suffix domain-containing protein</fullName>
    </submittedName>
</protein>
<keyword evidence="3" id="KW-1185">Reference proteome</keyword>
<dbReference type="NCBIfam" id="NF033684">
    <property type="entry name" value="suffix_2_RND"/>
    <property type="match status" value="1"/>
</dbReference>
<organism evidence="2 3">
    <name type="scientific">Siminovitchia fortis</name>
    <dbReference type="NCBI Taxonomy" id="254758"/>
    <lineage>
        <taxon>Bacteria</taxon>
        <taxon>Bacillati</taxon>
        <taxon>Bacillota</taxon>
        <taxon>Bacilli</taxon>
        <taxon>Bacillales</taxon>
        <taxon>Bacillaceae</taxon>
        <taxon>Siminovitchia</taxon>
    </lineage>
</organism>
<dbReference type="EMBL" id="QYTU02000025">
    <property type="protein sequence ID" value="RWR08439.1"/>
    <property type="molecule type" value="Genomic_DNA"/>
</dbReference>